<dbReference type="PANTHER" id="PTHR24359">
    <property type="entry name" value="SERINE/THREONINE-PROTEIN KINASE SBK1"/>
    <property type="match status" value="1"/>
</dbReference>
<evidence type="ECO:0000313" key="2">
    <source>
        <dbReference type="EMBL" id="KAF4506557.1"/>
    </source>
</evidence>
<protein>
    <recommendedName>
        <fullName evidence="1">Protein kinase domain-containing protein</fullName>
    </recommendedName>
</protein>
<sequence>MTGGGAIKDKLRRASVRNGAKRTQVFIPIGALQHLVELYAAMKHGEEYSFLFPWAAGGPLSSLWGRDSLAWCRDDEVADRSVRTINAVRWLAQQCYGLVSQEGLGFLHNSMAGPPYMHTVAGDGFGIHGNIKPDNVLHFSQEPNEYNAGALKISNTGLIGFNTMNSRSEPSSNAYRAPEHGKRDRHPSCKYDIWSLGCVFSELLSWFILGPDGVKQYNSKRFNDIHLGQHYGKEDHFFHLVLRRPDNAILKPSVSKWMEHLRQTVGEGNFLHDFLTYVEDRMLEVDDGVRVSSKDHFLTTRPTFRAPVDIVPADEHEERVALAEKIEPVFRTELPDKNWRMNAAQFSALLATLRDPSPATGCHLAPMVAPFLPFWAPGAAGDSRTPRRRILRRRTQRSRPPLSRVRALPVLGRVAPVSPRHLGRKGP</sequence>
<dbReference type="SUPFAM" id="SSF56112">
    <property type="entry name" value="Protein kinase-like (PK-like)"/>
    <property type="match status" value="1"/>
</dbReference>
<comment type="caution">
    <text evidence="2">The sequence shown here is derived from an EMBL/GenBank/DDBJ whole genome shotgun (WGS) entry which is preliminary data.</text>
</comment>
<dbReference type="PROSITE" id="PS50011">
    <property type="entry name" value="PROTEIN_KINASE_DOM"/>
    <property type="match status" value="1"/>
</dbReference>
<dbReference type="InterPro" id="IPR011009">
    <property type="entry name" value="Kinase-like_dom_sf"/>
</dbReference>
<dbReference type="GO" id="GO:0005524">
    <property type="term" value="F:ATP binding"/>
    <property type="evidence" value="ECO:0007669"/>
    <property type="project" value="InterPro"/>
</dbReference>
<proteinExistence type="predicted"/>
<dbReference type="PANTHER" id="PTHR24359:SF1">
    <property type="entry name" value="INHIBITOR OF NUCLEAR FACTOR KAPPA-B KINASE EPSILON SUBUNIT HOMOLOG 1-RELATED"/>
    <property type="match status" value="1"/>
</dbReference>
<organism evidence="2 3">
    <name type="scientific">Ophiocordyceps sinensis</name>
    <dbReference type="NCBI Taxonomy" id="72228"/>
    <lineage>
        <taxon>Eukaryota</taxon>
        <taxon>Fungi</taxon>
        <taxon>Dikarya</taxon>
        <taxon>Ascomycota</taxon>
        <taxon>Pezizomycotina</taxon>
        <taxon>Sordariomycetes</taxon>
        <taxon>Hypocreomycetidae</taxon>
        <taxon>Hypocreales</taxon>
        <taxon>Ophiocordycipitaceae</taxon>
        <taxon>Ophiocordyceps</taxon>
    </lineage>
</organism>
<keyword evidence="3" id="KW-1185">Reference proteome</keyword>
<dbReference type="EMBL" id="JAAVMX010000007">
    <property type="protein sequence ID" value="KAF4506557.1"/>
    <property type="molecule type" value="Genomic_DNA"/>
</dbReference>
<reference evidence="2 3" key="1">
    <citation type="journal article" date="2020" name="Genome Biol. Evol.">
        <title>A new high-quality draft genome assembly of the Chinese cordyceps Ophiocordyceps sinensis.</title>
        <authorList>
            <person name="Shu R."/>
            <person name="Zhang J."/>
            <person name="Meng Q."/>
            <person name="Zhang H."/>
            <person name="Zhou G."/>
            <person name="Li M."/>
            <person name="Wu P."/>
            <person name="Zhao Y."/>
            <person name="Chen C."/>
            <person name="Qin Q."/>
        </authorList>
    </citation>
    <scope>NUCLEOTIDE SEQUENCE [LARGE SCALE GENOMIC DNA]</scope>
    <source>
        <strain evidence="2 3">IOZ07</strain>
    </source>
</reference>
<dbReference type="AlphaFoldDB" id="A0A8H4PKX7"/>
<feature type="domain" description="Protein kinase" evidence="1">
    <location>
        <begin position="1"/>
        <end position="304"/>
    </location>
</feature>
<dbReference type="InterPro" id="IPR000719">
    <property type="entry name" value="Prot_kinase_dom"/>
</dbReference>
<name>A0A8H4PKX7_9HYPO</name>
<dbReference type="Gene3D" id="1.10.510.10">
    <property type="entry name" value="Transferase(Phosphotransferase) domain 1"/>
    <property type="match status" value="1"/>
</dbReference>
<dbReference type="Proteomes" id="UP000557566">
    <property type="component" value="Unassembled WGS sequence"/>
</dbReference>
<dbReference type="Pfam" id="PF00069">
    <property type="entry name" value="Pkinase"/>
    <property type="match status" value="1"/>
</dbReference>
<dbReference type="GO" id="GO:0004674">
    <property type="term" value="F:protein serine/threonine kinase activity"/>
    <property type="evidence" value="ECO:0007669"/>
    <property type="project" value="TreeGrafter"/>
</dbReference>
<evidence type="ECO:0000313" key="3">
    <source>
        <dbReference type="Proteomes" id="UP000557566"/>
    </source>
</evidence>
<evidence type="ECO:0000259" key="1">
    <source>
        <dbReference type="PROSITE" id="PS50011"/>
    </source>
</evidence>
<accession>A0A8H4PKX7</accession>
<dbReference type="OrthoDB" id="4926630at2759"/>
<gene>
    <name evidence="2" type="ORF">G6O67_006628</name>
</gene>